<evidence type="ECO:0000313" key="3">
    <source>
        <dbReference type="Proteomes" id="UP000693981"/>
    </source>
</evidence>
<feature type="region of interest" description="Disordered" evidence="1">
    <location>
        <begin position="397"/>
        <end position="450"/>
    </location>
</feature>
<evidence type="ECO:0000256" key="1">
    <source>
        <dbReference type="SAM" id="MobiDB-lite"/>
    </source>
</evidence>
<dbReference type="Proteomes" id="UP000693981">
    <property type="component" value="Unassembled WGS sequence"/>
</dbReference>
<accession>A0A8T1WY41</accession>
<dbReference type="AlphaFoldDB" id="A0A8T1WY41"/>
<feature type="compositionally biased region" description="Polar residues" evidence="1">
    <location>
        <begin position="421"/>
        <end position="440"/>
    </location>
</feature>
<organism evidence="2 3">
    <name type="scientific">Phytophthora boehmeriae</name>
    <dbReference type="NCBI Taxonomy" id="109152"/>
    <lineage>
        <taxon>Eukaryota</taxon>
        <taxon>Sar</taxon>
        <taxon>Stramenopiles</taxon>
        <taxon>Oomycota</taxon>
        <taxon>Peronosporomycetes</taxon>
        <taxon>Peronosporales</taxon>
        <taxon>Peronosporaceae</taxon>
        <taxon>Phytophthora</taxon>
    </lineage>
</organism>
<evidence type="ECO:0000313" key="2">
    <source>
        <dbReference type="EMBL" id="KAG7398992.1"/>
    </source>
</evidence>
<feature type="compositionally biased region" description="Polar residues" evidence="1">
    <location>
        <begin position="397"/>
        <end position="409"/>
    </location>
</feature>
<feature type="region of interest" description="Disordered" evidence="1">
    <location>
        <begin position="1"/>
        <end position="42"/>
    </location>
</feature>
<gene>
    <name evidence="2" type="ORF">PHYBOEH_009985</name>
</gene>
<feature type="compositionally biased region" description="Low complexity" evidence="1">
    <location>
        <begin position="1"/>
        <end position="11"/>
    </location>
</feature>
<feature type="compositionally biased region" description="Basic and acidic residues" evidence="1">
    <location>
        <begin position="25"/>
        <end position="38"/>
    </location>
</feature>
<comment type="caution">
    <text evidence="2">The sequence shown here is derived from an EMBL/GenBank/DDBJ whole genome shotgun (WGS) entry which is preliminary data.</text>
</comment>
<sequence length="450" mass="51418">MASATSAAATADGHRPTPSPAPRGEPYRNHSSLDRRNLDNTGVNYNHVSYSDSWAADMQNYRTAKSTLPWLQEQHQQPVKYVTRYEKSREEREYDIVLGRYRENDKESRLQEREAIQRKHNLENSRANQLRTLQRFNMINNQPMYPGAMDPKEKQKQHPNLRKSGAEYNIVTNVPLGGAESHCPAPPGTDSRRPVREFNILTNQYHDRHEDRFEREATQAKQQAAQKFLKTRAFDPIRSIYNDEDREKEFQIRRQKEEQEHGKDRVFKLPPREQFSEGRVYNILNQRVINSSKLAAMNVKDQRALNKMQKAAFEKRMREEGEAIKNRETDRCLNRFAHERHTESQLHGYDVLSNQSYAGREAKHIAPARTHAPLSGWQTIESGLLVSNKVAQNVPSTAAAVSSNQTDAATPQAGRKDLDTRGSNILTVDQSSGAAPQSPQAIVRTGGFHA</sequence>
<reference evidence="2" key="1">
    <citation type="submission" date="2021-02" db="EMBL/GenBank/DDBJ databases">
        <authorList>
            <person name="Palmer J.M."/>
        </authorList>
    </citation>
    <scope>NUCLEOTIDE SEQUENCE</scope>
    <source>
        <strain evidence="2">SCRP23</strain>
    </source>
</reference>
<name>A0A8T1WY41_9STRA</name>
<keyword evidence="3" id="KW-1185">Reference proteome</keyword>
<protein>
    <submittedName>
        <fullName evidence="2">Uncharacterized protein</fullName>
    </submittedName>
</protein>
<proteinExistence type="predicted"/>
<dbReference type="OrthoDB" id="60284at2759"/>
<feature type="region of interest" description="Disordered" evidence="1">
    <location>
        <begin position="145"/>
        <end position="164"/>
    </location>
</feature>
<dbReference type="EMBL" id="JAGDFL010000066">
    <property type="protein sequence ID" value="KAG7398992.1"/>
    <property type="molecule type" value="Genomic_DNA"/>
</dbReference>